<proteinExistence type="predicted"/>
<keyword evidence="2" id="KW-0012">Acyltransferase</keyword>
<dbReference type="PROSITE" id="PS51186">
    <property type="entry name" value="GNAT"/>
    <property type="match status" value="1"/>
</dbReference>
<dbReference type="PANTHER" id="PTHR43877">
    <property type="entry name" value="AMINOALKYLPHOSPHONATE N-ACETYLTRANSFERASE-RELATED-RELATED"/>
    <property type="match status" value="1"/>
</dbReference>
<reference evidence="4 5" key="1">
    <citation type="submission" date="2019-07" db="EMBL/GenBank/DDBJ databases">
        <title>Whole genome shotgun sequence of Pseudoalteromonas atlantica NBRC 103033.</title>
        <authorList>
            <person name="Hosoyama A."/>
            <person name="Uohara A."/>
            <person name="Ohji S."/>
            <person name="Ichikawa N."/>
        </authorList>
    </citation>
    <scope>NUCLEOTIDE SEQUENCE [LARGE SCALE GENOMIC DNA]</scope>
    <source>
        <strain evidence="4 5">NBRC 103033</strain>
    </source>
</reference>
<feature type="domain" description="N-acetyltransferase" evidence="3">
    <location>
        <begin position="1"/>
        <end position="151"/>
    </location>
</feature>
<evidence type="ECO:0000256" key="2">
    <source>
        <dbReference type="ARBA" id="ARBA00023315"/>
    </source>
</evidence>
<evidence type="ECO:0000256" key="1">
    <source>
        <dbReference type="ARBA" id="ARBA00022679"/>
    </source>
</evidence>
<evidence type="ECO:0000259" key="3">
    <source>
        <dbReference type="PROSITE" id="PS51186"/>
    </source>
</evidence>
<accession>A0ABQ0UFY2</accession>
<organism evidence="4 5">
    <name type="scientific">Pseudoalteromonas atlantica</name>
    <name type="common">Alteromonas atlantica</name>
    <dbReference type="NCBI Taxonomy" id="288"/>
    <lineage>
        <taxon>Bacteria</taxon>
        <taxon>Pseudomonadati</taxon>
        <taxon>Pseudomonadota</taxon>
        <taxon>Gammaproteobacteria</taxon>
        <taxon>Alteromonadales</taxon>
        <taxon>Pseudoalteromonadaceae</taxon>
        <taxon>Pseudoalteromonas</taxon>
    </lineage>
</organism>
<dbReference type="InterPro" id="IPR000182">
    <property type="entry name" value="GNAT_dom"/>
</dbReference>
<sequence>MDIRTDALSNPHIIKLLQAHHNDMLKHSPVESVHALDVTKLTKPDITFYSLWIDNNLAGVGALKALNTTHGEIKSMRTSSNYLRQGIAAKLLTHIIEQATLLGYKKLSLETGTAKAFLPAQKLYTQFGFKKCEPFGNYEQDPYSLFMSKVL</sequence>
<dbReference type="Proteomes" id="UP000321189">
    <property type="component" value="Unassembled WGS sequence"/>
</dbReference>
<evidence type="ECO:0000313" key="4">
    <source>
        <dbReference type="EMBL" id="GEK77379.1"/>
    </source>
</evidence>
<keyword evidence="5" id="KW-1185">Reference proteome</keyword>
<name>A0ABQ0UFY2_PSEAF</name>
<dbReference type="SUPFAM" id="SSF55729">
    <property type="entry name" value="Acyl-CoA N-acyltransferases (Nat)"/>
    <property type="match status" value="1"/>
</dbReference>
<dbReference type="Pfam" id="PF00583">
    <property type="entry name" value="Acetyltransf_1"/>
    <property type="match status" value="1"/>
</dbReference>
<keyword evidence="1" id="KW-0808">Transferase</keyword>
<dbReference type="InterPro" id="IPR016181">
    <property type="entry name" value="Acyl_CoA_acyltransferase"/>
</dbReference>
<comment type="caution">
    <text evidence="4">The sequence shown here is derived from an EMBL/GenBank/DDBJ whole genome shotgun (WGS) entry which is preliminary data.</text>
</comment>
<dbReference type="RefSeq" id="WP_138578998.1">
    <property type="nucleotide sequence ID" value="NZ_BJUT01000033.1"/>
</dbReference>
<dbReference type="CDD" id="cd04301">
    <property type="entry name" value="NAT_SF"/>
    <property type="match status" value="1"/>
</dbReference>
<dbReference type="Gene3D" id="3.40.630.30">
    <property type="match status" value="1"/>
</dbReference>
<protein>
    <submittedName>
        <fullName evidence="4">N-acetyltransferase YsnE</fullName>
    </submittedName>
</protein>
<dbReference type="InterPro" id="IPR050832">
    <property type="entry name" value="Bact_Acetyltransf"/>
</dbReference>
<evidence type="ECO:0000313" key="5">
    <source>
        <dbReference type="Proteomes" id="UP000321189"/>
    </source>
</evidence>
<gene>
    <name evidence="4" type="primary">ysnE</name>
    <name evidence="4" type="ORF">PAT01_26830</name>
</gene>
<dbReference type="PANTHER" id="PTHR43877:SF5">
    <property type="entry name" value="BLL8307 PROTEIN"/>
    <property type="match status" value="1"/>
</dbReference>
<dbReference type="EMBL" id="BJUT01000033">
    <property type="protein sequence ID" value="GEK77379.1"/>
    <property type="molecule type" value="Genomic_DNA"/>
</dbReference>